<comment type="function">
    <text evidence="5">Probable lectin that binds selectively to improperly folded lumenal proteins. May function in endoplasmic reticulum quality control and endoplasmic reticulum-associated degradation (ERAD) of both non-glycosylated proteins and glycoproteins.</text>
</comment>
<evidence type="ECO:0000256" key="3">
    <source>
        <dbReference type="ARBA" id="ARBA00022824"/>
    </source>
</evidence>
<dbReference type="EMBL" id="CAJNOC010001771">
    <property type="protein sequence ID" value="CAF0889850.1"/>
    <property type="molecule type" value="Genomic_DNA"/>
</dbReference>
<dbReference type="InterPro" id="IPR044865">
    <property type="entry name" value="MRH_dom"/>
</dbReference>
<feature type="signal peptide" evidence="8">
    <location>
        <begin position="1"/>
        <end position="15"/>
    </location>
</feature>
<dbReference type="Gene3D" id="2.70.130.10">
    <property type="entry name" value="Mannose-6-phosphate receptor binding domain"/>
    <property type="match status" value="2"/>
</dbReference>
<protein>
    <recommendedName>
        <fullName evidence="6">Endoplasmic reticulum lectin 1</fullName>
    </recommendedName>
    <alternativeName>
        <fullName evidence="7">ER lectin</fullName>
    </alternativeName>
</protein>
<dbReference type="InterPro" id="IPR045149">
    <property type="entry name" value="OS-9-like"/>
</dbReference>
<dbReference type="SUPFAM" id="SSF50911">
    <property type="entry name" value="Mannose 6-phosphate receptor domain"/>
    <property type="match status" value="2"/>
</dbReference>
<reference evidence="10" key="1">
    <citation type="submission" date="2021-02" db="EMBL/GenBank/DDBJ databases">
        <authorList>
            <person name="Nowell W R."/>
        </authorList>
    </citation>
    <scope>NUCLEOTIDE SEQUENCE</scope>
    <source>
        <strain evidence="10">Ploen Becks lab</strain>
    </source>
</reference>
<evidence type="ECO:0000259" key="9">
    <source>
        <dbReference type="PROSITE" id="PS51914"/>
    </source>
</evidence>
<dbReference type="Pfam" id="PF07915">
    <property type="entry name" value="PRKCSH"/>
    <property type="match status" value="2"/>
</dbReference>
<dbReference type="PROSITE" id="PS51914">
    <property type="entry name" value="MRH"/>
    <property type="match status" value="2"/>
</dbReference>
<evidence type="ECO:0000256" key="2">
    <source>
        <dbReference type="ARBA" id="ARBA00022729"/>
    </source>
</evidence>
<dbReference type="GO" id="GO:0030970">
    <property type="term" value="P:retrograde protein transport, ER to cytosol"/>
    <property type="evidence" value="ECO:0007669"/>
    <property type="project" value="TreeGrafter"/>
</dbReference>
<dbReference type="PANTHER" id="PTHR15414:SF0">
    <property type="entry name" value="ENDOPLASMIC RETICULUM LECTIN 1"/>
    <property type="match status" value="1"/>
</dbReference>
<feature type="chain" id="PRO_5032476573" description="Endoplasmic reticulum lectin 1" evidence="8">
    <location>
        <begin position="16"/>
        <end position="491"/>
    </location>
</feature>
<evidence type="ECO:0000256" key="8">
    <source>
        <dbReference type="SAM" id="SignalP"/>
    </source>
</evidence>
<feature type="domain" description="MRH" evidence="9">
    <location>
        <begin position="111"/>
        <end position="245"/>
    </location>
</feature>
<keyword evidence="2 8" id="KW-0732">Signal</keyword>
<keyword evidence="3" id="KW-0256">Endoplasmic reticulum</keyword>
<sequence length="491" mass="56946">MNFFLSLTLISFVSTNLVIETPFSHTSSTGLEDDIQFLFRWKPSNSLDIEDNSNKDVEIVNLKTNRNERYKCAIPVLKSGDNVNFNLKETSEQELTRVQTFNLLADFHQKKLCSYRIESYWIYELCHGNFVRQYHETKSAGKIVVNGEYFLGYFDSNKQKPDYLRQSDDRFVPNISWKNLNGEKIPTYAVKYTDGTPCEILKDAKREITIFYACEEFGNDNIIAFEEISSCNYEMIVVSKWICSNLAYKIPEKNYPSIYCYSIENSPIKPNELIKIEEEQSILKADKNKVQMTNKAGDTFIIHYKTNDDDVFQKEEVKIPIEKEILKESITNQPAVNDDAQREIVKSFLNGDSCLNGGSGWWKFEICFGKHVVQYHDDEQTKKRQTISLGLWNLQNHLNWINARPAKRPIEKKSERIYSSLLYSEGSKCDETNKNRFVEVKFKCIKNKSQAGAISLYLVEPTMCEYLLAIESAWLCDYIESVDQNGLLNKP</sequence>
<evidence type="ECO:0000256" key="6">
    <source>
        <dbReference type="ARBA" id="ARBA00041108"/>
    </source>
</evidence>
<dbReference type="AlphaFoldDB" id="A0A813YUC5"/>
<comment type="caution">
    <text evidence="10">The sequence shown here is derived from an EMBL/GenBank/DDBJ whole genome shotgun (WGS) entry which is preliminary data.</text>
</comment>
<dbReference type="Proteomes" id="UP000663879">
    <property type="component" value="Unassembled WGS sequence"/>
</dbReference>
<accession>A0A813YUC5</accession>
<comment type="subcellular location">
    <subcellularLocation>
        <location evidence="1">Endoplasmic reticulum</location>
    </subcellularLocation>
</comment>
<gene>
    <name evidence="10" type="ORF">OXX778_LOCUS10851</name>
</gene>
<dbReference type="OrthoDB" id="239053at2759"/>
<dbReference type="InterPro" id="IPR009011">
    <property type="entry name" value="Man6P_isomerase_rcpt-bd_dom_sf"/>
</dbReference>
<name>A0A813YUC5_9BILA</name>
<keyword evidence="4" id="KW-1015">Disulfide bond</keyword>
<dbReference type="GO" id="GO:0030968">
    <property type="term" value="P:endoplasmic reticulum unfolded protein response"/>
    <property type="evidence" value="ECO:0007669"/>
    <property type="project" value="InterPro"/>
</dbReference>
<evidence type="ECO:0000256" key="1">
    <source>
        <dbReference type="ARBA" id="ARBA00004240"/>
    </source>
</evidence>
<dbReference type="FunFam" id="2.70.130.10:FF:000001">
    <property type="entry name" value="Endoplasmic reticulum lectin 1"/>
    <property type="match status" value="1"/>
</dbReference>
<keyword evidence="11" id="KW-1185">Reference proteome</keyword>
<feature type="domain" description="MRH" evidence="9">
    <location>
        <begin position="352"/>
        <end position="478"/>
    </location>
</feature>
<evidence type="ECO:0000313" key="10">
    <source>
        <dbReference type="EMBL" id="CAF0889850.1"/>
    </source>
</evidence>
<proteinExistence type="predicted"/>
<evidence type="ECO:0000256" key="7">
    <source>
        <dbReference type="ARBA" id="ARBA00041661"/>
    </source>
</evidence>
<dbReference type="GO" id="GO:0005788">
    <property type="term" value="C:endoplasmic reticulum lumen"/>
    <property type="evidence" value="ECO:0007669"/>
    <property type="project" value="TreeGrafter"/>
</dbReference>
<dbReference type="InterPro" id="IPR012913">
    <property type="entry name" value="OS9-like_dom"/>
</dbReference>
<evidence type="ECO:0000256" key="5">
    <source>
        <dbReference type="ARBA" id="ARBA00037585"/>
    </source>
</evidence>
<evidence type="ECO:0000256" key="4">
    <source>
        <dbReference type="ARBA" id="ARBA00023157"/>
    </source>
</evidence>
<evidence type="ECO:0000313" key="11">
    <source>
        <dbReference type="Proteomes" id="UP000663879"/>
    </source>
</evidence>
<organism evidence="10 11">
    <name type="scientific">Brachionus calyciflorus</name>
    <dbReference type="NCBI Taxonomy" id="104777"/>
    <lineage>
        <taxon>Eukaryota</taxon>
        <taxon>Metazoa</taxon>
        <taxon>Spiralia</taxon>
        <taxon>Gnathifera</taxon>
        <taxon>Rotifera</taxon>
        <taxon>Eurotatoria</taxon>
        <taxon>Monogononta</taxon>
        <taxon>Pseudotrocha</taxon>
        <taxon>Ploima</taxon>
        <taxon>Brachionidae</taxon>
        <taxon>Brachionus</taxon>
    </lineage>
</organism>
<dbReference type="PANTHER" id="PTHR15414">
    <property type="entry name" value="OS-9-RELATED"/>
    <property type="match status" value="1"/>
</dbReference>